<dbReference type="PANTHER" id="PTHR11496:SF102">
    <property type="entry name" value="ALCOHOL DEHYDROGENASE 4"/>
    <property type="match status" value="1"/>
</dbReference>
<name>A0A1B1KJ15_RHOOP</name>
<dbReference type="PANTHER" id="PTHR11496">
    <property type="entry name" value="ALCOHOL DEHYDROGENASE"/>
    <property type="match status" value="1"/>
</dbReference>
<proteinExistence type="inferred from homology"/>
<reference evidence="6 7" key="1">
    <citation type="submission" date="2014-07" db="EMBL/GenBank/DDBJ databases">
        <authorList>
            <person name="Zhang J.E."/>
            <person name="Yang H."/>
            <person name="Guo J."/>
            <person name="Deng Z."/>
            <person name="Luo H."/>
            <person name="Luo M."/>
            <person name="Zhao B."/>
        </authorList>
    </citation>
    <scope>NUCLEOTIDE SEQUENCE [LARGE SCALE GENOMIC DNA]</scope>
    <source>
        <strain evidence="6 7">1CP</strain>
        <plasmid evidence="7">Plasmid pr1cp1</plasmid>
    </source>
</reference>
<dbReference type="Proteomes" id="UP000186108">
    <property type="component" value="Plasmid pR1CP1"/>
</dbReference>
<evidence type="ECO:0000256" key="1">
    <source>
        <dbReference type="ARBA" id="ARBA00007358"/>
    </source>
</evidence>
<keyword evidence="6" id="KW-0614">Plasmid</keyword>
<dbReference type="GO" id="GO:0018506">
    <property type="term" value="F:maleylacetate reductase activity"/>
    <property type="evidence" value="ECO:0007669"/>
    <property type="project" value="InterPro"/>
</dbReference>
<dbReference type="InterPro" id="IPR001670">
    <property type="entry name" value="ADH_Fe/GldA"/>
</dbReference>
<dbReference type="GO" id="GO:0046872">
    <property type="term" value="F:metal ion binding"/>
    <property type="evidence" value="ECO:0007669"/>
    <property type="project" value="InterPro"/>
</dbReference>
<dbReference type="Gene3D" id="3.40.50.1970">
    <property type="match status" value="1"/>
</dbReference>
<dbReference type="InterPro" id="IPR039697">
    <property type="entry name" value="Alcohol_dehydrogenase_Fe"/>
</dbReference>
<sequence length="374" mass="39257">MSSTDTIPFGDAPDLRIPMPKSFARTSLPGRLLFGEGALDDLAHELDNARFRRAMLIVSSNQIVLAQRIRDALGSLLALEWTEVRQHVPAELADRCGASAASADVDVLVAIGGGSTIGLGKAVAVRTALPLVVVPTTYSGSEMTPIYGLTTGREKKTARDKAALPQIVIYDPQLLTGLPASIVGTSGLNALAHCAEAIWALNADPITDSLALDGASRLQRYLPMAYGTTDVAARGQVLVAACLAGTALGIVGTSLHHALCHLLGGMLEAPHAETHAILLPYVISYLQPAIPDAIGRLADAMGRQPHRLARDVWSLAQAVGTPPGLRAVGVREEQIEMVTAVALDKNIASPRPLTHEALQALLHAAWAGKDPQPG</sequence>
<dbReference type="RefSeq" id="WP_231138040.1">
    <property type="nucleotide sequence ID" value="NZ_CP009112.1"/>
</dbReference>
<evidence type="ECO:0000259" key="5">
    <source>
        <dbReference type="Pfam" id="PF25137"/>
    </source>
</evidence>
<organism evidence="6 7">
    <name type="scientific">Rhodococcus opacus</name>
    <name type="common">Nocardia opaca</name>
    <dbReference type="NCBI Taxonomy" id="37919"/>
    <lineage>
        <taxon>Bacteria</taxon>
        <taxon>Bacillati</taxon>
        <taxon>Actinomycetota</taxon>
        <taxon>Actinomycetes</taxon>
        <taxon>Mycobacteriales</taxon>
        <taxon>Nocardiaceae</taxon>
        <taxon>Rhodococcus</taxon>
    </lineage>
</organism>
<dbReference type="InterPro" id="IPR034786">
    <property type="entry name" value="MAR"/>
</dbReference>
<evidence type="ECO:0000259" key="4">
    <source>
        <dbReference type="Pfam" id="PF00465"/>
    </source>
</evidence>
<dbReference type="GO" id="GO:0004022">
    <property type="term" value="F:alcohol dehydrogenase (NAD+) activity"/>
    <property type="evidence" value="ECO:0007669"/>
    <property type="project" value="TreeGrafter"/>
</dbReference>
<dbReference type="SUPFAM" id="SSF56796">
    <property type="entry name" value="Dehydroquinate synthase-like"/>
    <property type="match status" value="1"/>
</dbReference>
<gene>
    <name evidence="6" type="ORF">R1CP_40100</name>
</gene>
<feature type="domain" description="Fe-containing alcohol dehydrogenase-like C-terminal" evidence="5">
    <location>
        <begin position="185"/>
        <end position="366"/>
    </location>
</feature>
<evidence type="ECO:0000256" key="2">
    <source>
        <dbReference type="ARBA" id="ARBA00023002"/>
    </source>
</evidence>
<keyword evidence="3" id="KW-0520">NAD</keyword>
<dbReference type="EMBL" id="CP009112">
    <property type="protein sequence ID" value="ANS32601.1"/>
    <property type="molecule type" value="Genomic_DNA"/>
</dbReference>
<dbReference type="CDD" id="cd08177">
    <property type="entry name" value="MAR"/>
    <property type="match status" value="1"/>
</dbReference>
<evidence type="ECO:0000313" key="6">
    <source>
        <dbReference type="EMBL" id="ANS32601.1"/>
    </source>
</evidence>
<accession>A0A1B1KJ15</accession>
<dbReference type="Gene3D" id="1.20.1090.10">
    <property type="entry name" value="Dehydroquinate synthase-like - alpha domain"/>
    <property type="match status" value="1"/>
</dbReference>
<comment type="similarity">
    <text evidence="1">Belongs to the iron-containing alcohol dehydrogenase family.</text>
</comment>
<evidence type="ECO:0000256" key="3">
    <source>
        <dbReference type="ARBA" id="ARBA00023027"/>
    </source>
</evidence>
<dbReference type="InterPro" id="IPR056798">
    <property type="entry name" value="ADH_Fe_C"/>
</dbReference>
<feature type="domain" description="Alcohol dehydrogenase iron-type/glycerol dehydrogenase GldA" evidence="4">
    <location>
        <begin position="29"/>
        <end position="172"/>
    </location>
</feature>
<geneLocation type="plasmid" evidence="7">
    <name>pr1cp1</name>
</geneLocation>
<protein>
    <submittedName>
        <fullName evidence="6">Maleylacetate reductase</fullName>
    </submittedName>
</protein>
<keyword evidence="2" id="KW-0560">Oxidoreductase</keyword>
<dbReference type="Pfam" id="PF25137">
    <property type="entry name" value="ADH_Fe_C"/>
    <property type="match status" value="1"/>
</dbReference>
<evidence type="ECO:0000313" key="7">
    <source>
        <dbReference type="Proteomes" id="UP000186108"/>
    </source>
</evidence>
<dbReference type="AlphaFoldDB" id="A0A1B1KJ15"/>
<dbReference type="Pfam" id="PF00465">
    <property type="entry name" value="Fe-ADH"/>
    <property type="match status" value="1"/>
</dbReference>